<evidence type="ECO:0000313" key="2">
    <source>
        <dbReference type="EMBL" id="KPI89566.1"/>
    </source>
</evidence>
<comment type="caution">
    <text evidence="2">The sequence shown here is derived from an EMBL/GenBank/DDBJ whole genome shotgun (WGS) entry which is preliminary data.</text>
</comment>
<protein>
    <recommendedName>
        <fullName evidence="4">CID domain-containing protein</fullName>
    </recommendedName>
</protein>
<feature type="compositionally biased region" description="Basic and acidic residues" evidence="1">
    <location>
        <begin position="155"/>
        <end position="168"/>
    </location>
</feature>
<dbReference type="EMBL" id="LJSK01000021">
    <property type="protein sequence ID" value="KPI89566.1"/>
    <property type="molecule type" value="Genomic_DNA"/>
</dbReference>
<keyword evidence="3" id="KW-1185">Reference proteome</keyword>
<feature type="region of interest" description="Disordered" evidence="1">
    <location>
        <begin position="272"/>
        <end position="311"/>
    </location>
</feature>
<feature type="region of interest" description="Disordered" evidence="1">
    <location>
        <begin position="142"/>
        <end position="197"/>
    </location>
</feature>
<dbReference type="VEuPathDB" id="TriTrypDB:Lsey_0021_0350"/>
<name>A0A0N0P858_LEPSE</name>
<dbReference type="Gene3D" id="1.25.40.90">
    <property type="match status" value="1"/>
</dbReference>
<evidence type="ECO:0008006" key="4">
    <source>
        <dbReference type="Google" id="ProtNLM"/>
    </source>
</evidence>
<proteinExistence type="predicted"/>
<dbReference type="OrthoDB" id="273217at2759"/>
<dbReference type="Proteomes" id="UP000038009">
    <property type="component" value="Unassembled WGS sequence"/>
</dbReference>
<evidence type="ECO:0000256" key="1">
    <source>
        <dbReference type="SAM" id="MobiDB-lite"/>
    </source>
</evidence>
<organism evidence="2 3">
    <name type="scientific">Leptomonas seymouri</name>
    <dbReference type="NCBI Taxonomy" id="5684"/>
    <lineage>
        <taxon>Eukaryota</taxon>
        <taxon>Discoba</taxon>
        <taxon>Euglenozoa</taxon>
        <taxon>Kinetoplastea</taxon>
        <taxon>Metakinetoplastina</taxon>
        <taxon>Trypanosomatida</taxon>
        <taxon>Trypanosomatidae</taxon>
        <taxon>Leishmaniinae</taxon>
        <taxon>Leptomonas</taxon>
    </lineage>
</organism>
<feature type="compositionally biased region" description="Polar residues" evidence="1">
    <location>
        <begin position="181"/>
        <end position="197"/>
    </location>
</feature>
<gene>
    <name evidence="2" type="ORF">ABL78_1334</name>
</gene>
<reference evidence="2 3" key="1">
    <citation type="journal article" date="2015" name="PLoS Pathog.">
        <title>Leptomonas seymouri: Adaptations to the Dixenous Life Cycle Analyzed by Genome Sequencing, Transcriptome Profiling and Co-infection with Leishmania donovani.</title>
        <authorList>
            <person name="Kraeva N."/>
            <person name="Butenko A."/>
            <person name="Hlavacova J."/>
            <person name="Kostygov A."/>
            <person name="Myskova J."/>
            <person name="Grybchuk D."/>
            <person name="Lestinova T."/>
            <person name="Votypka J."/>
            <person name="Volf P."/>
            <person name="Opperdoes F."/>
            <person name="Flegontov P."/>
            <person name="Lukes J."/>
            <person name="Yurchenko V."/>
        </authorList>
    </citation>
    <scope>NUCLEOTIDE SEQUENCE [LARGE SCALE GENOMIC DNA]</scope>
    <source>
        <strain evidence="2 3">ATCC 30220</strain>
    </source>
</reference>
<dbReference type="OMA" id="PAWREKC"/>
<accession>A0A0N0P858</accession>
<dbReference type="AlphaFoldDB" id="A0A0N0P858"/>
<dbReference type="InterPro" id="IPR008942">
    <property type="entry name" value="ENTH_VHS"/>
</dbReference>
<feature type="compositionally biased region" description="Low complexity" evidence="1">
    <location>
        <begin position="272"/>
        <end position="288"/>
    </location>
</feature>
<evidence type="ECO:0000313" key="3">
    <source>
        <dbReference type="Proteomes" id="UP000038009"/>
    </source>
</evidence>
<sequence>MEAFQSALDSLTKESKEHIMQVQEAAAAAVLHARVVPHRIAVALAQRFTPERVEFAYPVLCLLDATLVRSSSGSTAAADQALAAVLEEFWRIAENGFVSIHAYGVAQPAWHEKCQRMVRRWKQRRLLKEAVATTLLSLIERGSATDGEPNTVDARSSDNKSSDNEPADHTAGSHPSGGLTGATSAGQADSFTSARRSTAPTPAAVSFTAAQAQNFRATLQACMSALESLPEARRALYVDLIRAQHFRIPTKASLLFYETLLGELRRELTATSYSSHGGSSRGAASGSTPGTGTGGERTAEKRDSSSVEAASAGHAREALGRFLAQLHSGSADDHADAGGRPAGGPAHTAATTVVRYASCIFSDIYAKQPLGQRGNGFGILQRKAEHGSTHNAFYTSYYPKPVANAQRPFRIPATRQMQGGTVRLWFPHPQQWLSVADMADIAQYASRNVAEKDRKRGREEA</sequence>